<accession>A0A292PWM1</accession>
<evidence type="ECO:0000256" key="1">
    <source>
        <dbReference type="SAM" id="MobiDB-lite"/>
    </source>
</evidence>
<evidence type="ECO:0000313" key="2">
    <source>
        <dbReference type="EMBL" id="CUS10880.1"/>
    </source>
</evidence>
<organism evidence="2 3">
    <name type="scientific">Tuber aestivum</name>
    <name type="common">summer truffle</name>
    <dbReference type="NCBI Taxonomy" id="59557"/>
    <lineage>
        <taxon>Eukaryota</taxon>
        <taxon>Fungi</taxon>
        <taxon>Dikarya</taxon>
        <taxon>Ascomycota</taxon>
        <taxon>Pezizomycotina</taxon>
        <taxon>Pezizomycetes</taxon>
        <taxon>Pezizales</taxon>
        <taxon>Tuberaceae</taxon>
        <taxon>Tuber</taxon>
    </lineage>
</organism>
<name>A0A292PWM1_9PEZI</name>
<protein>
    <submittedName>
        <fullName evidence="2">Uncharacterized protein</fullName>
    </submittedName>
</protein>
<gene>
    <name evidence="2" type="ORF">GSTUAT00005022001</name>
</gene>
<keyword evidence="3" id="KW-1185">Reference proteome</keyword>
<proteinExistence type="predicted"/>
<sequence length="65" mass="7338">MLSNGQPPQNAPPTEQVADDEPDACCEQLVAEFGLRPSYEPAQMEAFKECWRLKGNRDRTDSRVN</sequence>
<evidence type="ECO:0000313" key="3">
    <source>
        <dbReference type="Proteomes" id="UP001412239"/>
    </source>
</evidence>
<dbReference type="Proteomes" id="UP001412239">
    <property type="component" value="Unassembled WGS sequence"/>
</dbReference>
<feature type="region of interest" description="Disordered" evidence="1">
    <location>
        <begin position="1"/>
        <end position="22"/>
    </location>
</feature>
<reference evidence="2" key="1">
    <citation type="submission" date="2015-10" db="EMBL/GenBank/DDBJ databases">
        <authorList>
            <person name="Regsiter A."/>
            <person name="william w."/>
        </authorList>
    </citation>
    <scope>NUCLEOTIDE SEQUENCE</scope>
    <source>
        <strain evidence="2">Montdore</strain>
    </source>
</reference>
<dbReference type="AlphaFoldDB" id="A0A292PWM1"/>
<dbReference type="EMBL" id="LN891037">
    <property type="protein sequence ID" value="CUS10880.1"/>
    <property type="molecule type" value="Genomic_DNA"/>
</dbReference>